<sequence>MSRGKDLLHEACLSPALPHNPRTELFEDYAAEVWPRSCQWGEGVVLKKTDEQTHALRSRRLIYRKLPACPTGCNLARPGDQIEGAKEAAVRADNENTPSLARIVSSRLVLLQIAFACVKACLKHLIVLGAFNKDSKQQEKSKDKGQDQMFLIFESKSTDPGRKSRGCARLKSPYSSLRSIGYDG</sequence>
<organism evidence="1 2">
    <name type="scientific">Phlebia brevispora</name>
    <dbReference type="NCBI Taxonomy" id="194682"/>
    <lineage>
        <taxon>Eukaryota</taxon>
        <taxon>Fungi</taxon>
        <taxon>Dikarya</taxon>
        <taxon>Basidiomycota</taxon>
        <taxon>Agaricomycotina</taxon>
        <taxon>Agaricomycetes</taxon>
        <taxon>Polyporales</taxon>
        <taxon>Meruliaceae</taxon>
        <taxon>Phlebia</taxon>
    </lineage>
</organism>
<evidence type="ECO:0000313" key="1">
    <source>
        <dbReference type="EMBL" id="KAJ3554350.1"/>
    </source>
</evidence>
<reference evidence="1" key="1">
    <citation type="submission" date="2022-07" db="EMBL/GenBank/DDBJ databases">
        <title>Genome Sequence of Phlebia brevispora.</title>
        <authorList>
            <person name="Buettner E."/>
        </authorList>
    </citation>
    <scope>NUCLEOTIDE SEQUENCE</scope>
    <source>
        <strain evidence="1">MPL23</strain>
    </source>
</reference>
<evidence type="ECO:0000313" key="2">
    <source>
        <dbReference type="Proteomes" id="UP001148662"/>
    </source>
</evidence>
<protein>
    <submittedName>
        <fullName evidence="1">Uncharacterized protein</fullName>
    </submittedName>
</protein>
<proteinExistence type="predicted"/>
<name>A0ACC1T6M0_9APHY</name>
<keyword evidence="2" id="KW-1185">Reference proteome</keyword>
<accession>A0ACC1T6M0</accession>
<gene>
    <name evidence="1" type="ORF">NM688_g3152</name>
</gene>
<dbReference type="EMBL" id="JANHOG010000439">
    <property type="protein sequence ID" value="KAJ3554350.1"/>
    <property type="molecule type" value="Genomic_DNA"/>
</dbReference>
<dbReference type="Proteomes" id="UP001148662">
    <property type="component" value="Unassembled WGS sequence"/>
</dbReference>
<comment type="caution">
    <text evidence="1">The sequence shown here is derived from an EMBL/GenBank/DDBJ whole genome shotgun (WGS) entry which is preliminary data.</text>
</comment>